<feature type="compositionally biased region" description="Polar residues" evidence="1">
    <location>
        <begin position="183"/>
        <end position="196"/>
    </location>
</feature>
<feature type="region of interest" description="Disordered" evidence="1">
    <location>
        <begin position="828"/>
        <end position="896"/>
    </location>
</feature>
<feature type="compositionally biased region" description="Low complexity" evidence="1">
    <location>
        <begin position="65"/>
        <end position="79"/>
    </location>
</feature>
<dbReference type="Proteomes" id="UP001165065">
    <property type="component" value="Unassembled WGS sequence"/>
</dbReference>
<feature type="region of interest" description="Disordered" evidence="1">
    <location>
        <begin position="761"/>
        <end position="787"/>
    </location>
</feature>
<feature type="compositionally biased region" description="Acidic residues" evidence="1">
    <location>
        <begin position="449"/>
        <end position="461"/>
    </location>
</feature>
<feature type="compositionally biased region" description="Low complexity" evidence="1">
    <location>
        <begin position="733"/>
        <end position="742"/>
    </location>
</feature>
<reference evidence="3" key="1">
    <citation type="journal article" date="2023" name="Commun. Biol.">
        <title>Genome analysis of Parmales, the sister group of diatoms, reveals the evolutionary specialization of diatoms from phago-mixotrophs to photoautotrophs.</title>
        <authorList>
            <person name="Ban H."/>
            <person name="Sato S."/>
            <person name="Yoshikawa S."/>
            <person name="Yamada K."/>
            <person name="Nakamura Y."/>
            <person name="Ichinomiya M."/>
            <person name="Sato N."/>
            <person name="Blanc-Mathieu R."/>
            <person name="Endo H."/>
            <person name="Kuwata A."/>
            <person name="Ogata H."/>
        </authorList>
    </citation>
    <scope>NUCLEOTIDE SEQUENCE [LARGE SCALE GENOMIC DNA]</scope>
</reference>
<feature type="compositionally biased region" description="Low complexity" evidence="1">
    <location>
        <begin position="845"/>
        <end position="867"/>
    </location>
</feature>
<keyword evidence="3" id="KW-1185">Reference proteome</keyword>
<evidence type="ECO:0000313" key="3">
    <source>
        <dbReference type="Proteomes" id="UP001165065"/>
    </source>
</evidence>
<dbReference type="OrthoDB" id="10624675at2759"/>
<evidence type="ECO:0000256" key="1">
    <source>
        <dbReference type="SAM" id="MobiDB-lite"/>
    </source>
</evidence>
<feature type="compositionally biased region" description="Gly residues" evidence="1">
    <location>
        <begin position="879"/>
        <end position="888"/>
    </location>
</feature>
<accession>A0A9W7GHK6</accession>
<feature type="compositionally biased region" description="Low complexity" evidence="1">
    <location>
        <begin position="267"/>
        <end position="285"/>
    </location>
</feature>
<feature type="compositionally biased region" description="Low complexity" evidence="1">
    <location>
        <begin position="481"/>
        <end position="504"/>
    </location>
</feature>
<protein>
    <submittedName>
        <fullName evidence="2">Uncharacterized protein</fullName>
    </submittedName>
</protein>
<feature type="compositionally biased region" description="Acidic residues" evidence="1">
    <location>
        <begin position="623"/>
        <end position="642"/>
    </location>
</feature>
<feature type="region of interest" description="Disordered" evidence="1">
    <location>
        <begin position="361"/>
        <end position="658"/>
    </location>
</feature>
<feature type="region of interest" description="Disordered" evidence="1">
    <location>
        <begin position="710"/>
        <end position="742"/>
    </location>
</feature>
<feature type="compositionally biased region" description="Polar residues" evidence="1">
    <location>
        <begin position="290"/>
        <end position="300"/>
    </location>
</feature>
<feature type="region of interest" description="Disordered" evidence="1">
    <location>
        <begin position="267"/>
        <end position="343"/>
    </location>
</feature>
<name>A0A9W7GHK6_9STRA</name>
<feature type="compositionally biased region" description="Acidic residues" evidence="1">
    <location>
        <begin position="712"/>
        <end position="725"/>
    </location>
</feature>
<comment type="caution">
    <text evidence="2">The sequence shown here is derived from an EMBL/GenBank/DDBJ whole genome shotgun (WGS) entry which is preliminary data.</text>
</comment>
<feature type="compositionally biased region" description="Low complexity" evidence="1">
    <location>
        <begin position="28"/>
        <end position="39"/>
    </location>
</feature>
<feature type="compositionally biased region" description="Pro residues" evidence="1">
    <location>
        <begin position="318"/>
        <end position="331"/>
    </location>
</feature>
<feature type="region of interest" description="Disordered" evidence="1">
    <location>
        <begin position="176"/>
        <end position="209"/>
    </location>
</feature>
<proteinExistence type="predicted"/>
<feature type="region of interest" description="Disordered" evidence="1">
    <location>
        <begin position="1"/>
        <end position="162"/>
    </location>
</feature>
<feature type="compositionally biased region" description="Low complexity" evidence="1">
    <location>
        <begin position="579"/>
        <end position="588"/>
    </location>
</feature>
<feature type="compositionally biased region" description="Low complexity" evidence="1">
    <location>
        <begin position="109"/>
        <end position="120"/>
    </location>
</feature>
<organism evidence="2 3">
    <name type="scientific">Triparma columacea</name>
    <dbReference type="NCBI Taxonomy" id="722753"/>
    <lineage>
        <taxon>Eukaryota</taxon>
        <taxon>Sar</taxon>
        <taxon>Stramenopiles</taxon>
        <taxon>Ochrophyta</taxon>
        <taxon>Bolidophyceae</taxon>
        <taxon>Parmales</taxon>
        <taxon>Triparmaceae</taxon>
        <taxon>Triparma</taxon>
    </lineage>
</organism>
<gene>
    <name evidence="2" type="ORF">TrCOL_g8305</name>
</gene>
<feature type="compositionally biased region" description="Pro residues" evidence="1">
    <location>
        <begin position="589"/>
        <end position="598"/>
    </location>
</feature>
<feature type="compositionally biased region" description="Pro residues" evidence="1">
    <location>
        <begin position="520"/>
        <end position="529"/>
    </location>
</feature>
<dbReference type="AlphaFoldDB" id="A0A9W7GHK6"/>
<sequence>MSDSEDDIIKTEQFNLSANRHAGGFLRSGSGTPNTSSSPDKGIRGGRPKVGNSFRDEGSGRPQELLSRLSTTSSSSSRSQALSWRTTVSPSTPPLPSSLLPPRAPVQGLDLDVSPQPSDSDSSDDEALEDLSIPSTSLPPQPQTSSTSASGRGGRGGRSKAAVAAENYARYLATQPLPHQRQQRPMQSKPEASQVGSGRAKRPQASEVSKRYRDAAEVFPSLLVLHGHLRKQLTRSSCLGLRPFERNPDLRVVKSKSVGSWFGTSSRSLALSTSSTSTRALSTRLPPSRVTASPPLSSTAPRPLITRLPDGRLRKPSRPPPAPPSLPPPQAPNGTPRRPQAPSPHAVAITLSFMYNKTIKLRPNEPLPQPDANSNKSRRQSALEAGASRPDGGRPFSRPKLKMKSLGSGSSKNKKKSKNKNTAPKLGATLKATPQMLGRLPSSIPDPPNSDDEEEEDDMFNDLEHGPQTPTLPQPHTVPTSVTSPINRSSTSSSSSSSYSRSFSGDCERPASVVKAGLAPPVPPPPPFSAIPKYNESGRTSGEGNVEVEVGGVGENEGYLQVEGTDTVAEGGGGRRRGVSAVEAGLAPLAPPPPPPPSESEAGLAPTLEETEEGGMIEREDGNEIEGEETESDYEEDEDEGGERETIEIVPQRVRAETMSRAMKAALRREMRTGSMSRAPDSQKNTVAELLHQKDHSRFSILRYSTDTIGTDLDDDEEGFYDDEFSSDREGSDSFVSSPSAADSSTFINQFMYQVAEVEAPTDPDVVYGDESVSPASAGRRGSRARTISVVTSAPRALSVIQREEDNIMKEKASEKRRKDSAKKLDEFLSGAKGESSGAAGGGRHSTATSSTSSSSSRPSISKLARSLVAPPAPVTSAGRGGQGGDNGGSKMRERDLSDNQFYHVYAMTRQEFGRLSILKRAWLRQENKHRRPCKGDIEI</sequence>
<dbReference type="EMBL" id="BRYA01000214">
    <property type="protein sequence ID" value="GMI44393.1"/>
    <property type="molecule type" value="Genomic_DNA"/>
</dbReference>
<evidence type="ECO:0000313" key="2">
    <source>
        <dbReference type="EMBL" id="GMI44393.1"/>
    </source>
</evidence>